<feature type="region of interest" description="Disordered" evidence="1">
    <location>
        <begin position="13"/>
        <end position="34"/>
    </location>
</feature>
<dbReference type="EnsemblPlants" id="KQL16690">
    <property type="protein sequence ID" value="KQL16690"/>
    <property type="gene ID" value="SETIT_025688mg"/>
</dbReference>
<feature type="compositionally biased region" description="Polar residues" evidence="1">
    <location>
        <begin position="17"/>
        <end position="34"/>
    </location>
</feature>
<accession>K3ZGI6</accession>
<reference evidence="3" key="1">
    <citation type="journal article" date="2012" name="Nat. Biotechnol.">
        <title>Reference genome sequence of the model plant Setaria.</title>
        <authorList>
            <person name="Bennetzen J.L."/>
            <person name="Schmutz J."/>
            <person name="Wang H."/>
            <person name="Percifield R."/>
            <person name="Hawkins J."/>
            <person name="Pontaroli A.C."/>
            <person name="Estep M."/>
            <person name="Feng L."/>
            <person name="Vaughn J.N."/>
            <person name="Grimwood J."/>
            <person name="Jenkins J."/>
            <person name="Barry K."/>
            <person name="Lindquist E."/>
            <person name="Hellsten U."/>
            <person name="Deshpande S."/>
            <person name="Wang X."/>
            <person name="Wu X."/>
            <person name="Mitros T."/>
            <person name="Triplett J."/>
            <person name="Yang X."/>
            <person name="Ye C.Y."/>
            <person name="Mauro-Herrera M."/>
            <person name="Wang L."/>
            <person name="Li P."/>
            <person name="Sharma M."/>
            <person name="Sharma R."/>
            <person name="Ronald P.C."/>
            <person name="Panaud O."/>
            <person name="Kellogg E.A."/>
            <person name="Brutnell T.P."/>
            <person name="Doust A.N."/>
            <person name="Tuskan G.A."/>
            <person name="Rokhsar D."/>
            <person name="Devos K.M."/>
        </authorList>
    </citation>
    <scope>NUCLEOTIDE SEQUENCE [LARGE SCALE GENOMIC DNA]</scope>
    <source>
        <strain evidence="3">cv. Yugu1</strain>
    </source>
</reference>
<dbReference type="Gramene" id="KQL16690">
    <property type="protein sequence ID" value="KQL16690"/>
    <property type="gene ID" value="SETIT_025688mg"/>
</dbReference>
<dbReference type="Proteomes" id="UP000004995">
    <property type="component" value="Unassembled WGS sequence"/>
</dbReference>
<protein>
    <submittedName>
        <fullName evidence="2">Uncharacterized protein</fullName>
    </submittedName>
</protein>
<dbReference type="EMBL" id="AGNK02002042">
    <property type="status" value="NOT_ANNOTATED_CDS"/>
    <property type="molecule type" value="Genomic_DNA"/>
</dbReference>
<sequence length="34" mass="3756">MFLSSSMFHDGDLRYHGTQQPSIPASSPMQVMDG</sequence>
<evidence type="ECO:0000256" key="1">
    <source>
        <dbReference type="SAM" id="MobiDB-lite"/>
    </source>
</evidence>
<evidence type="ECO:0000313" key="3">
    <source>
        <dbReference type="Proteomes" id="UP000004995"/>
    </source>
</evidence>
<dbReference type="AlphaFoldDB" id="K3ZGI6"/>
<organism evidence="2 3">
    <name type="scientific">Setaria italica</name>
    <name type="common">Foxtail millet</name>
    <name type="synonym">Panicum italicum</name>
    <dbReference type="NCBI Taxonomy" id="4555"/>
    <lineage>
        <taxon>Eukaryota</taxon>
        <taxon>Viridiplantae</taxon>
        <taxon>Streptophyta</taxon>
        <taxon>Embryophyta</taxon>
        <taxon>Tracheophyta</taxon>
        <taxon>Spermatophyta</taxon>
        <taxon>Magnoliopsida</taxon>
        <taxon>Liliopsida</taxon>
        <taxon>Poales</taxon>
        <taxon>Poaceae</taxon>
        <taxon>PACMAD clade</taxon>
        <taxon>Panicoideae</taxon>
        <taxon>Panicodae</taxon>
        <taxon>Paniceae</taxon>
        <taxon>Cenchrinae</taxon>
        <taxon>Setaria</taxon>
    </lineage>
</organism>
<dbReference type="InParanoid" id="K3ZGI6"/>
<dbReference type="HOGENOM" id="CLU_3377929_0_0_1"/>
<name>K3ZGI6_SETIT</name>
<proteinExistence type="predicted"/>
<evidence type="ECO:0000313" key="2">
    <source>
        <dbReference type="EnsemblPlants" id="KQL16690"/>
    </source>
</evidence>
<reference evidence="2" key="2">
    <citation type="submission" date="2018-08" db="UniProtKB">
        <authorList>
            <consortium name="EnsemblPlants"/>
        </authorList>
    </citation>
    <scope>IDENTIFICATION</scope>
    <source>
        <strain evidence="2">Yugu1</strain>
    </source>
</reference>
<keyword evidence="3" id="KW-1185">Reference proteome</keyword>